<sequence>MPAGPPDAVVFLILLKPANCVNIAQAHLVRYYGSEFRFIPLRDGLFHEYLFAAVWKKDTPIARQIRQYALGFKKVANERRALEGGGSPQ</sequence>
<evidence type="ECO:0008006" key="3">
    <source>
        <dbReference type="Google" id="ProtNLM"/>
    </source>
</evidence>
<evidence type="ECO:0000313" key="2">
    <source>
        <dbReference type="Proteomes" id="UP001529421"/>
    </source>
</evidence>
<evidence type="ECO:0000313" key="1">
    <source>
        <dbReference type="EMBL" id="MDM8275073.1"/>
    </source>
</evidence>
<accession>A0ABT7V989</accession>
<gene>
    <name evidence="1" type="ORF">QUW28_06115</name>
</gene>
<organism evidence="1 2">
    <name type="scientific">Enorma phocaeensis</name>
    <dbReference type="NCBI Taxonomy" id="1871019"/>
    <lineage>
        <taxon>Bacteria</taxon>
        <taxon>Bacillati</taxon>
        <taxon>Actinomycetota</taxon>
        <taxon>Coriobacteriia</taxon>
        <taxon>Coriobacteriales</taxon>
        <taxon>Coriobacteriaceae</taxon>
        <taxon>Enorma</taxon>
    </lineage>
</organism>
<protein>
    <recommendedName>
        <fullName evidence="3">LysR family transcriptional regulator</fullName>
    </recommendedName>
</protein>
<name>A0ABT7V989_9ACTN</name>
<dbReference type="Proteomes" id="UP001529421">
    <property type="component" value="Unassembled WGS sequence"/>
</dbReference>
<reference evidence="1 2" key="2">
    <citation type="submission" date="2023-06" db="EMBL/GenBank/DDBJ databases">
        <authorList>
            <person name="Zeman M."/>
            <person name="Kubasova T."/>
            <person name="Jahodarova E."/>
            <person name="Nykrynova M."/>
            <person name="Rychlik I."/>
        </authorList>
    </citation>
    <scope>NUCLEOTIDE SEQUENCE [LARGE SCALE GENOMIC DNA]</scope>
    <source>
        <strain evidence="1 2">154_Feed</strain>
    </source>
</reference>
<comment type="caution">
    <text evidence="1">The sequence shown here is derived from an EMBL/GenBank/DDBJ whole genome shotgun (WGS) entry which is preliminary data.</text>
</comment>
<dbReference type="EMBL" id="JAUDDZ010000007">
    <property type="protein sequence ID" value="MDM8275073.1"/>
    <property type="molecule type" value="Genomic_DNA"/>
</dbReference>
<reference evidence="2" key="1">
    <citation type="submission" date="2023-06" db="EMBL/GenBank/DDBJ databases">
        <title>Identification and characterization of horizontal gene transfer across gut microbiota members of farm animals based on homology search.</title>
        <authorList>
            <person name="Zeman M."/>
            <person name="Kubasova T."/>
            <person name="Jahodarova E."/>
            <person name="Nykrynova M."/>
            <person name="Rychlik I."/>
        </authorList>
    </citation>
    <scope>NUCLEOTIDE SEQUENCE [LARGE SCALE GENOMIC DNA]</scope>
    <source>
        <strain evidence="2">154_Feed</strain>
    </source>
</reference>
<dbReference type="RefSeq" id="WP_289545141.1">
    <property type="nucleotide sequence ID" value="NZ_JAUDDZ010000007.1"/>
</dbReference>
<keyword evidence="2" id="KW-1185">Reference proteome</keyword>
<proteinExistence type="predicted"/>